<evidence type="ECO:0000256" key="2">
    <source>
        <dbReference type="ARBA" id="ARBA00022526"/>
    </source>
</evidence>
<name>B9XB08_PEDPL</name>
<dbReference type="InterPro" id="IPR019405">
    <property type="entry name" value="Lactonase_7-beta_prop"/>
</dbReference>
<keyword evidence="2" id="KW-0313">Glucose metabolism</keyword>
<protein>
    <submittedName>
        <fullName evidence="3">6-phosphogluconolactonase</fullName>
        <ecNumber evidence="3">3.1.1.31</ecNumber>
    </submittedName>
</protein>
<dbReference type="Gene3D" id="2.130.10.10">
    <property type="entry name" value="YVTN repeat-like/Quinoprotein amine dehydrogenase"/>
    <property type="match status" value="1"/>
</dbReference>
<keyword evidence="3" id="KW-0378">Hydrolase</keyword>
<evidence type="ECO:0000256" key="1">
    <source>
        <dbReference type="ARBA" id="ARBA00005564"/>
    </source>
</evidence>
<dbReference type="GO" id="GO:0017057">
    <property type="term" value="F:6-phosphogluconolactonase activity"/>
    <property type="evidence" value="ECO:0007669"/>
    <property type="project" value="UniProtKB-EC"/>
</dbReference>
<organism evidence="3 4">
    <name type="scientific">Pedosphaera parvula (strain Ellin514)</name>
    <dbReference type="NCBI Taxonomy" id="320771"/>
    <lineage>
        <taxon>Bacteria</taxon>
        <taxon>Pseudomonadati</taxon>
        <taxon>Verrucomicrobiota</taxon>
        <taxon>Pedosphaerae</taxon>
        <taxon>Pedosphaerales</taxon>
        <taxon>Pedosphaeraceae</taxon>
        <taxon>Pedosphaera</taxon>
    </lineage>
</organism>
<dbReference type="InterPro" id="IPR011048">
    <property type="entry name" value="Haem_d1_sf"/>
</dbReference>
<dbReference type="AlphaFoldDB" id="B9XB08"/>
<dbReference type="InterPro" id="IPR050282">
    <property type="entry name" value="Cycloisomerase_2"/>
</dbReference>
<dbReference type="Pfam" id="PF10282">
    <property type="entry name" value="Lactonase"/>
    <property type="match status" value="1"/>
</dbReference>
<evidence type="ECO:0000313" key="4">
    <source>
        <dbReference type="Proteomes" id="UP000003688"/>
    </source>
</evidence>
<gene>
    <name evidence="3" type="ORF">Cflav_PD5828</name>
</gene>
<reference evidence="3 4" key="1">
    <citation type="journal article" date="2011" name="J. Bacteriol.">
        <title>Genome sequence of 'Pedosphaera parvula' Ellin514, an aerobic Verrucomicrobial isolate from pasture soil.</title>
        <authorList>
            <person name="Kant R."/>
            <person name="van Passel M.W."/>
            <person name="Sangwan P."/>
            <person name="Palva A."/>
            <person name="Lucas S."/>
            <person name="Copeland A."/>
            <person name="Lapidus A."/>
            <person name="Glavina Del Rio T."/>
            <person name="Dalin E."/>
            <person name="Tice H."/>
            <person name="Bruce D."/>
            <person name="Goodwin L."/>
            <person name="Pitluck S."/>
            <person name="Chertkov O."/>
            <person name="Larimer F.W."/>
            <person name="Land M.L."/>
            <person name="Hauser L."/>
            <person name="Brettin T.S."/>
            <person name="Detter J.C."/>
            <person name="Han S."/>
            <person name="de Vos W.M."/>
            <person name="Janssen P.H."/>
            <person name="Smidt H."/>
        </authorList>
    </citation>
    <scope>NUCLEOTIDE SEQUENCE [LARGE SCALE GENOMIC DNA]</scope>
    <source>
        <strain evidence="3 4">Ellin514</strain>
    </source>
</reference>
<comment type="caution">
    <text evidence="3">The sequence shown here is derived from an EMBL/GenBank/DDBJ whole genome shotgun (WGS) entry which is preliminary data.</text>
</comment>
<dbReference type="EC" id="3.1.1.31" evidence="3"/>
<dbReference type="Proteomes" id="UP000003688">
    <property type="component" value="Unassembled WGS sequence"/>
</dbReference>
<proteinExistence type="inferred from homology"/>
<dbReference type="FunFam" id="2.130.10.10:FF:000306">
    <property type="entry name" value="3-carboxymuconate cyclase"/>
    <property type="match status" value="1"/>
</dbReference>
<dbReference type="SUPFAM" id="SSF51004">
    <property type="entry name" value="C-terminal (heme d1) domain of cytochrome cd1-nitrite reductase"/>
    <property type="match status" value="1"/>
</dbReference>
<dbReference type="EMBL" id="ABOX02000002">
    <property type="protein sequence ID" value="EEF63193.1"/>
    <property type="molecule type" value="Genomic_DNA"/>
</dbReference>
<evidence type="ECO:0000313" key="3">
    <source>
        <dbReference type="EMBL" id="EEF63193.1"/>
    </source>
</evidence>
<dbReference type="InterPro" id="IPR015943">
    <property type="entry name" value="WD40/YVTN_repeat-like_dom_sf"/>
</dbReference>
<keyword evidence="4" id="KW-1185">Reference proteome</keyword>
<dbReference type="GO" id="GO:0006006">
    <property type="term" value="P:glucose metabolic process"/>
    <property type="evidence" value="ECO:0007669"/>
    <property type="project" value="UniProtKB-KW"/>
</dbReference>
<dbReference type="PANTHER" id="PTHR30344:SF1">
    <property type="entry name" value="6-PHOSPHOGLUCONOLACTONASE"/>
    <property type="match status" value="1"/>
</dbReference>
<dbReference type="GO" id="GO:0005829">
    <property type="term" value="C:cytosol"/>
    <property type="evidence" value="ECO:0007669"/>
    <property type="project" value="TreeGrafter"/>
</dbReference>
<sequence length="395" mass="42514" precursor="true">MRVNVTKLTGVAVSIFMALSGLNTKGQVAKTRAAEADAKSECLVYVGTYTNGKSKGIYGYRMDLRTGGLNSIGLVVETPNPTFLAIDTERHFLFAVNEISRFQGKAAGAVSSFSIDTQTGMLKLINQYSSVGSGPCHIQLDKEACHALVANYGSGSVAVLPIEKSGKLEEACAFNQHEGTSINSERQEGPHAHCVTLDKGNRFAFVCDLGLDKVLSYRFDLKQGTLVPNEPAFAKIHPGAGPRHLTFSPNGKHAYLVNEMSCTVNVFDYDAKHGVLKEVQTVEVLPENYKGFHSGAEIEVHPSGKFVYASARGPDLIAVFAVDARNGKLTLVERQSTRGKTPRHFGVDPTGKYLLVANQDSNNIVVFSIDASSGRLTPTGKILEVGAPVCVKFCQ</sequence>
<dbReference type="STRING" id="320771.Cflav_PD5828"/>
<keyword evidence="2" id="KW-0119">Carbohydrate metabolism</keyword>
<accession>B9XB08</accession>
<dbReference type="PANTHER" id="PTHR30344">
    <property type="entry name" value="6-PHOSPHOGLUCONOLACTONASE-RELATED"/>
    <property type="match status" value="1"/>
</dbReference>
<comment type="similarity">
    <text evidence="1">Belongs to the cycloisomerase 2 family.</text>
</comment>